<feature type="transmembrane region" description="Helical" evidence="9">
    <location>
        <begin position="153"/>
        <end position="173"/>
    </location>
</feature>
<keyword evidence="8 9" id="KW-0472">Membrane</keyword>
<keyword evidence="6 12" id="KW-0067">ATP-binding</keyword>
<dbReference type="PANTHER" id="PTHR43394:SF1">
    <property type="entry name" value="ATP-BINDING CASSETTE SUB-FAMILY B MEMBER 10, MITOCHONDRIAL"/>
    <property type="match status" value="1"/>
</dbReference>
<feature type="transmembrane region" description="Helical" evidence="9">
    <location>
        <begin position="59"/>
        <end position="83"/>
    </location>
</feature>
<keyword evidence="5" id="KW-0547">Nucleotide-binding</keyword>
<evidence type="ECO:0000256" key="1">
    <source>
        <dbReference type="ARBA" id="ARBA00004651"/>
    </source>
</evidence>
<evidence type="ECO:0000256" key="4">
    <source>
        <dbReference type="ARBA" id="ARBA00022692"/>
    </source>
</evidence>
<evidence type="ECO:0000256" key="5">
    <source>
        <dbReference type="ARBA" id="ARBA00022741"/>
    </source>
</evidence>
<dbReference type="Pfam" id="PF00005">
    <property type="entry name" value="ABC_tran"/>
    <property type="match status" value="1"/>
</dbReference>
<dbReference type="Gene3D" id="1.20.1560.10">
    <property type="entry name" value="ABC transporter type 1, transmembrane domain"/>
    <property type="match status" value="1"/>
</dbReference>
<evidence type="ECO:0000313" key="12">
    <source>
        <dbReference type="EMBL" id="TSB02586.1"/>
    </source>
</evidence>
<dbReference type="InterPro" id="IPR003439">
    <property type="entry name" value="ABC_transporter-like_ATP-bd"/>
</dbReference>
<evidence type="ECO:0000256" key="7">
    <source>
        <dbReference type="ARBA" id="ARBA00022989"/>
    </source>
</evidence>
<dbReference type="InterPro" id="IPR011527">
    <property type="entry name" value="ABC1_TM_dom"/>
</dbReference>
<protein>
    <submittedName>
        <fullName evidence="12">ABC transporter ATP-binding protein</fullName>
    </submittedName>
</protein>
<dbReference type="Proteomes" id="UP000320160">
    <property type="component" value="Unassembled WGS sequence"/>
</dbReference>
<dbReference type="SUPFAM" id="SSF90123">
    <property type="entry name" value="ABC transporter transmembrane region"/>
    <property type="match status" value="1"/>
</dbReference>
<dbReference type="GO" id="GO:0015421">
    <property type="term" value="F:ABC-type oligopeptide transporter activity"/>
    <property type="evidence" value="ECO:0007669"/>
    <property type="project" value="TreeGrafter"/>
</dbReference>
<feature type="transmembrane region" description="Helical" evidence="9">
    <location>
        <begin position="179"/>
        <end position="197"/>
    </location>
</feature>
<evidence type="ECO:0000256" key="9">
    <source>
        <dbReference type="SAM" id="Phobius"/>
    </source>
</evidence>
<dbReference type="SMART" id="SM00382">
    <property type="entry name" value="AAA"/>
    <property type="match status" value="1"/>
</dbReference>
<evidence type="ECO:0000256" key="6">
    <source>
        <dbReference type="ARBA" id="ARBA00022840"/>
    </source>
</evidence>
<feature type="domain" description="ABC transmembrane type-1" evidence="11">
    <location>
        <begin position="24"/>
        <end position="320"/>
    </location>
</feature>
<dbReference type="OrthoDB" id="9808328at2"/>
<gene>
    <name evidence="12" type="ORF">FOM92_10100</name>
</gene>
<feature type="domain" description="ABC transporter" evidence="10">
    <location>
        <begin position="354"/>
        <end position="588"/>
    </location>
</feature>
<keyword evidence="7 9" id="KW-1133">Transmembrane helix</keyword>
<dbReference type="PROSITE" id="PS50893">
    <property type="entry name" value="ABC_TRANSPORTER_2"/>
    <property type="match status" value="1"/>
</dbReference>
<comment type="subcellular location">
    <subcellularLocation>
        <location evidence="1">Cell membrane</location>
        <topology evidence="1">Multi-pass membrane protein</topology>
    </subcellularLocation>
</comment>
<name>A0A553WD23_9SPHN</name>
<comment type="caution">
    <text evidence="12">The sequence shown here is derived from an EMBL/GenBank/DDBJ whole genome shotgun (WGS) entry which is preliminary data.</text>
</comment>
<sequence length="602" mass="64173">MRTGLARVYRHVVPYLRAQRRLALGAGLALIGATVLRLVEPWPLKIVIDHVVASTPAASSGIAALDALAPMTLLVLCAGLVLLSVGLRALCEYLATVGFALTGSRVLGQLRHDLYCHLQRLSLAFHETTRTGDLTMRVVNDVSSMREAMVTAMLPFATNVLILVSMAGVMLVLDWRLALVALAPLPLLALATVRLGGRIQQVSREQRKREGSIAATTAEALGGIRVVQALSLESRMAGAFAAKNDGALTDGVKAKRLSASLERATDLIAGLSTALTLWYGAVLVLRGELTAGDLVVFLTYLKNTFRPVRDFAKNSSRIAKATAAGERIADLLEEEPQICEAPHAYMAPRFSGHISFNQISFAYPNGRKVLNGFTCDIAPRELVALVGPSGTGKSTIASLLLRLYQPSGGTIQIDGHDISDLTLASLRGQVAVVQQDNFFLADTVRENIALARPNASSADITAAAILAGAHEFISMMPEGYDTVLAERGASLSMGQRQRIAIARAALRGCPILVFDEPTNGLDPDNEALINEAIHRLSRRATVIMITHDMASAANADRILVLSDGRVAEQGTPQELLAKGGVFSAMQADRSPFGRGGVHALYG</sequence>
<keyword evidence="13" id="KW-1185">Reference proteome</keyword>
<dbReference type="PANTHER" id="PTHR43394">
    <property type="entry name" value="ATP-DEPENDENT PERMEASE MDL1, MITOCHONDRIAL"/>
    <property type="match status" value="1"/>
</dbReference>
<feature type="transmembrane region" description="Helical" evidence="9">
    <location>
        <begin position="21"/>
        <end position="39"/>
    </location>
</feature>
<evidence type="ECO:0000313" key="13">
    <source>
        <dbReference type="Proteomes" id="UP000320160"/>
    </source>
</evidence>
<evidence type="ECO:0000259" key="11">
    <source>
        <dbReference type="PROSITE" id="PS50929"/>
    </source>
</evidence>
<evidence type="ECO:0000256" key="8">
    <source>
        <dbReference type="ARBA" id="ARBA00023136"/>
    </source>
</evidence>
<evidence type="ECO:0000259" key="10">
    <source>
        <dbReference type="PROSITE" id="PS50893"/>
    </source>
</evidence>
<dbReference type="InterPro" id="IPR003593">
    <property type="entry name" value="AAA+_ATPase"/>
</dbReference>
<accession>A0A553WD23</accession>
<dbReference type="InterPro" id="IPR039421">
    <property type="entry name" value="Type_1_exporter"/>
</dbReference>
<dbReference type="PROSITE" id="PS50929">
    <property type="entry name" value="ABC_TM1F"/>
    <property type="match status" value="1"/>
</dbReference>
<dbReference type="GO" id="GO:0005524">
    <property type="term" value="F:ATP binding"/>
    <property type="evidence" value="ECO:0007669"/>
    <property type="project" value="UniProtKB-KW"/>
</dbReference>
<dbReference type="EMBL" id="VKKU01000002">
    <property type="protein sequence ID" value="TSB02586.1"/>
    <property type="molecule type" value="Genomic_DNA"/>
</dbReference>
<evidence type="ECO:0000256" key="3">
    <source>
        <dbReference type="ARBA" id="ARBA00022475"/>
    </source>
</evidence>
<evidence type="ECO:0000256" key="2">
    <source>
        <dbReference type="ARBA" id="ARBA00022448"/>
    </source>
</evidence>
<dbReference type="Gene3D" id="3.40.50.300">
    <property type="entry name" value="P-loop containing nucleotide triphosphate hydrolases"/>
    <property type="match status" value="1"/>
</dbReference>
<dbReference type="FunFam" id="3.40.50.300:FF:000299">
    <property type="entry name" value="ABC transporter ATP-binding protein/permease"/>
    <property type="match status" value="1"/>
</dbReference>
<dbReference type="Pfam" id="PF00664">
    <property type="entry name" value="ABC_membrane"/>
    <property type="match status" value="1"/>
</dbReference>
<dbReference type="GO" id="GO:0005886">
    <property type="term" value="C:plasma membrane"/>
    <property type="evidence" value="ECO:0007669"/>
    <property type="project" value="UniProtKB-SubCell"/>
</dbReference>
<reference evidence="12 13" key="1">
    <citation type="submission" date="2019-07" db="EMBL/GenBank/DDBJ databases">
        <authorList>
            <person name="Park M."/>
        </authorList>
    </citation>
    <scope>NUCLEOTIDE SEQUENCE [LARGE SCALE GENOMIC DNA]</scope>
    <source>
        <strain evidence="12 13">KCTC32445</strain>
    </source>
</reference>
<keyword evidence="2" id="KW-0813">Transport</keyword>
<keyword evidence="4 9" id="KW-0812">Transmembrane</keyword>
<organism evidence="12 13">
    <name type="scientific">Sphingorhabdus contaminans</name>
    <dbReference type="NCBI Taxonomy" id="1343899"/>
    <lineage>
        <taxon>Bacteria</taxon>
        <taxon>Pseudomonadati</taxon>
        <taxon>Pseudomonadota</taxon>
        <taxon>Alphaproteobacteria</taxon>
        <taxon>Sphingomonadales</taxon>
        <taxon>Sphingomonadaceae</taxon>
        <taxon>Sphingorhabdus</taxon>
    </lineage>
</organism>
<dbReference type="AlphaFoldDB" id="A0A553WD23"/>
<dbReference type="CDD" id="cd18564">
    <property type="entry name" value="ABC_6TM_exporter_like"/>
    <property type="match status" value="1"/>
</dbReference>
<proteinExistence type="predicted"/>
<dbReference type="InterPro" id="IPR036640">
    <property type="entry name" value="ABC1_TM_sf"/>
</dbReference>
<dbReference type="SUPFAM" id="SSF52540">
    <property type="entry name" value="P-loop containing nucleoside triphosphate hydrolases"/>
    <property type="match status" value="1"/>
</dbReference>
<dbReference type="GO" id="GO:0016887">
    <property type="term" value="F:ATP hydrolysis activity"/>
    <property type="evidence" value="ECO:0007669"/>
    <property type="project" value="InterPro"/>
</dbReference>
<dbReference type="InterPro" id="IPR027417">
    <property type="entry name" value="P-loop_NTPase"/>
</dbReference>
<keyword evidence="3" id="KW-1003">Cell membrane</keyword>